<dbReference type="PRINTS" id="PR00046">
    <property type="entry name" value="SIGMA70FCT"/>
</dbReference>
<dbReference type="Pfam" id="PF04545">
    <property type="entry name" value="Sigma70_r4"/>
    <property type="match status" value="1"/>
</dbReference>
<sequence length="188" mass="21297">MPMRRVAFKDPTAQRAVPEELLEGLLEALFALSAGETHILVLRFGLLDGMPWTLAEIAEPYGVTEERVRQIEGKAMSKLRHPAHSQKLRDALLDDGFRLPEPLRRRVLERFYQKAGQGIPGDGRLPLIFCDRHGWREAPRATARICEACICPLPRSWTGRPPQYCSGGCRQAAYRRRLKTSKNPRGGR</sequence>
<dbReference type="EMBL" id="SZPZ01000002">
    <property type="protein sequence ID" value="TKK79183.1"/>
    <property type="molecule type" value="Genomic_DNA"/>
</dbReference>
<protein>
    <recommendedName>
        <fullName evidence="1">RNA polymerase sigma-70 domain-containing protein</fullName>
    </recommendedName>
</protein>
<evidence type="ECO:0000259" key="1">
    <source>
        <dbReference type="PROSITE" id="PS00716"/>
    </source>
</evidence>
<dbReference type="OrthoDB" id="9809557at2"/>
<reference evidence="2 4" key="1">
    <citation type="submission" date="2019-04" db="EMBL/GenBank/DDBJ databases">
        <title>Kribbella sp. NEAU-THZ 27 nov., a novel actinomycete isolated from soil.</title>
        <authorList>
            <person name="Duan L."/>
        </authorList>
    </citation>
    <scope>NUCLEOTIDE SEQUENCE [LARGE SCALE GENOMIC DNA]</scope>
    <source>
        <strain evidence="2">NEAU-THZ 27</strain>
        <strain evidence="4">NEAU-THZ27</strain>
    </source>
</reference>
<dbReference type="InterPro" id="IPR036388">
    <property type="entry name" value="WH-like_DNA-bd_sf"/>
</dbReference>
<dbReference type="SUPFAM" id="SSF88659">
    <property type="entry name" value="Sigma3 and sigma4 domains of RNA polymerase sigma factors"/>
    <property type="match status" value="1"/>
</dbReference>
<accession>A0A4V5UXD7</accession>
<organism evidence="2 4">
    <name type="scientific">Kribbella jiaozuonensis</name>
    <dbReference type="NCBI Taxonomy" id="2575441"/>
    <lineage>
        <taxon>Bacteria</taxon>
        <taxon>Bacillati</taxon>
        <taxon>Actinomycetota</taxon>
        <taxon>Actinomycetes</taxon>
        <taxon>Propionibacteriales</taxon>
        <taxon>Kribbellaceae</taxon>
        <taxon>Kribbella</taxon>
    </lineage>
</organism>
<dbReference type="GO" id="GO:0006352">
    <property type="term" value="P:DNA-templated transcription initiation"/>
    <property type="evidence" value="ECO:0007669"/>
    <property type="project" value="InterPro"/>
</dbReference>
<dbReference type="Proteomes" id="UP000305836">
    <property type="component" value="Unassembled WGS sequence"/>
</dbReference>
<evidence type="ECO:0000313" key="3">
    <source>
        <dbReference type="EMBL" id="TKK83253.1"/>
    </source>
</evidence>
<feature type="domain" description="RNA polymerase sigma-70" evidence="1">
    <location>
        <begin position="53"/>
        <end position="79"/>
    </location>
</feature>
<name>A0A4V5UXD7_9ACTN</name>
<dbReference type="PROSITE" id="PS00716">
    <property type="entry name" value="SIGMA70_2"/>
    <property type="match status" value="1"/>
</dbReference>
<dbReference type="EMBL" id="SZPZ01000001">
    <property type="protein sequence ID" value="TKK83253.1"/>
    <property type="molecule type" value="Genomic_DNA"/>
</dbReference>
<keyword evidence="4" id="KW-1185">Reference proteome</keyword>
<dbReference type="Gene3D" id="1.10.10.10">
    <property type="entry name" value="Winged helix-like DNA-binding domain superfamily/Winged helix DNA-binding domain"/>
    <property type="match status" value="1"/>
</dbReference>
<dbReference type="InterPro" id="IPR013324">
    <property type="entry name" value="RNA_pol_sigma_r3/r4-like"/>
</dbReference>
<dbReference type="InterPro" id="IPR007630">
    <property type="entry name" value="RNA_pol_sigma70_r4"/>
</dbReference>
<dbReference type="PANTHER" id="PTHR30603:SF60">
    <property type="entry name" value="RNA POLYMERASE SIGMA FACTOR RPOD"/>
    <property type="match status" value="1"/>
</dbReference>
<dbReference type="InterPro" id="IPR050239">
    <property type="entry name" value="Sigma-70_RNA_pol_init_factors"/>
</dbReference>
<dbReference type="CDD" id="cd06171">
    <property type="entry name" value="Sigma70_r4"/>
    <property type="match status" value="1"/>
</dbReference>
<dbReference type="InterPro" id="IPR000943">
    <property type="entry name" value="RNA_pol_sigma70"/>
</dbReference>
<evidence type="ECO:0000313" key="2">
    <source>
        <dbReference type="EMBL" id="TKK79183.1"/>
    </source>
</evidence>
<evidence type="ECO:0000313" key="4">
    <source>
        <dbReference type="Proteomes" id="UP000305836"/>
    </source>
</evidence>
<dbReference type="PANTHER" id="PTHR30603">
    <property type="entry name" value="RNA POLYMERASE SIGMA FACTOR RPO"/>
    <property type="match status" value="1"/>
</dbReference>
<gene>
    <name evidence="3" type="ORF">FDA38_11140</name>
    <name evidence="2" type="ORF">FDA38_12185</name>
</gene>
<dbReference type="AlphaFoldDB" id="A0A4V5UXD7"/>
<comment type="caution">
    <text evidence="2">The sequence shown here is derived from an EMBL/GenBank/DDBJ whole genome shotgun (WGS) entry which is preliminary data.</text>
</comment>
<proteinExistence type="predicted"/>
<dbReference type="GO" id="GO:0003700">
    <property type="term" value="F:DNA-binding transcription factor activity"/>
    <property type="evidence" value="ECO:0007669"/>
    <property type="project" value="InterPro"/>
</dbReference>